<dbReference type="PROSITE" id="PS51383">
    <property type="entry name" value="YJEF_C_3"/>
    <property type="match status" value="1"/>
</dbReference>
<keyword evidence="12 17" id="KW-0456">Lyase</keyword>
<organism evidence="22 23">
    <name type="scientific">Mycoplana azooxidifex</name>
    <dbReference type="NCBI Taxonomy" id="1636188"/>
    <lineage>
        <taxon>Bacteria</taxon>
        <taxon>Pseudomonadati</taxon>
        <taxon>Pseudomonadota</taxon>
        <taxon>Alphaproteobacteria</taxon>
        <taxon>Hyphomicrobiales</taxon>
        <taxon>Rhizobiaceae</taxon>
        <taxon>Mycoplana</taxon>
    </lineage>
</organism>
<feature type="binding site" evidence="17">
    <location>
        <begin position="409"/>
        <end position="413"/>
    </location>
    <ligand>
        <name>AMP</name>
        <dbReference type="ChEBI" id="CHEBI:456215"/>
    </ligand>
</feature>
<dbReference type="EC" id="4.2.1.136" evidence="19"/>
<dbReference type="NCBIfam" id="TIGR00196">
    <property type="entry name" value="yjeF_cterm"/>
    <property type="match status" value="1"/>
</dbReference>
<dbReference type="NCBIfam" id="TIGR00197">
    <property type="entry name" value="yjeF_nterm"/>
    <property type="match status" value="1"/>
</dbReference>
<dbReference type="GO" id="GO:0110051">
    <property type="term" value="P:metabolite repair"/>
    <property type="evidence" value="ECO:0007669"/>
    <property type="project" value="TreeGrafter"/>
</dbReference>
<comment type="function">
    <text evidence="14 19">Bifunctional enzyme that catalyzes the epimerization of the S- and R-forms of NAD(P)HX and the dehydration of the S-form of NAD(P)HX at the expense of ADP, which is converted to AMP. This allows the repair of both epimers of NAD(P)HX, a damaged form of NAD(P)H that is a result of enzymatic or heat-dependent hydration.</text>
</comment>
<evidence type="ECO:0000256" key="3">
    <source>
        <dbReference type="ARBA" id="ARBA00006001"/>
    </source>
</evidence>
<feature type="binding site" evidence="18">
    <location>
        <position position="155"/>
    </location>
    <ligand>
        <name>(6S)-NADPHX</name>
        <dbReference type="ChEBI" id="CHEBI:64076"/>
    </ligand>
</feature>
<evidence type="ECO:0000256" key="13">
    <source>
        <dbReference type="ARBA" id="ARBA00023268"/>
    </source>
</evidence>
<feature type="binding site" evidence="17">
    <location>
        <position position="372"/>
    </location>
    <ligand>
        <name>(6S)-NADPHX</name>
        <dbReference type="ChEBI" id="CHEBI:64076"/>
    </ligand>
</feature>
<feature type="binding site" evidence="17">
    <location>
        <position position="439"/>
    </location>
    <ligand>
        <name>(6S)-NADPHX</name>
        <dbReference type="ChEBI" id="CHEBI:64076"/>
    </ligand>
</feature>
<evidence type="ECO:0000256" key="14">
    <source>
        <dbReference type="ARBA" id="ARBA00025153"/>
    </source>
</evidence>
<evidence type="ECO:0000256" key="18">
    <source>
        <dbReference type="HAMAP-Rule" id="MF_01966"/>
    </source>
</evidence>
<comment type="catalytic activity">
    <reaction evidence="15 17 19">
        <text>(6S)-NADHX + ADP = AMP + phosphate + NADH + H(+)</text>
        <dbReference type="Rhea" id="RHEA:32223"/>
        <dbReference type="ChEBI" id="CHEBI:15378"/>
        <dbReference type="ChEBI" id="CHEBI:43474"/>
        <dbReference type="ChEBI" id="CHEBI:57945"/>
        <dbReference type="ChEBI" id="CHEBI:64074"/>
        <dbReference type="ChEBI" id="CHEBI:456215"/>
        <dbReference type="ChEBI" id="CHEBI:456216"/>
        <dbReference type="EC" id="4.2.1.136"/>
    </reaction>
</comment>
<keyword evidence="8 17" id="KW-0521">NADP</keyword>
<evidence type="ECO:0000313" key="22">
    <source>
        <dbReference type="EMBL" id="MBB3974885.1"/>
    </source>
</evidence>
<comment type="caution">
    <text evidence="17">Lacks conserved residue(s) required for the propagation of feature annotation.</text>
</comment>
<feature type="binding site" evidence="18">
    <location>
        <position position="63"/>
    </location>
    <ligand>
        <name>K(+)</name>
        <dbReference type="ChEBI" id="CHEBI:29103"/>
    </ligand>
</feature>
<feature type="binding site" evidence="17">
    <location>
        <position position="438"/>
    </location>
    <ligand>
        <name>AMP</name>
        <dbReference type="ChEBI" id="CHEBI:456215"/>
    </ligand>
</feature>
<feature type="binding site" evidence="17">
    <location>
        <position position="257"/>
    </location>
    <ligand>
        <name>(6S)-NADPHX</name>
        <dbReference type="ChEBI" id="CHEBI:64076"/>
    </ligand>
</feature>
<name>A0A7W6GH06_9HYPH</name>
<evidence type="ECO:0000259" key="21">
    <source>
        <dbReference type="PROSITE" id="PS51385"/>
    </source>
</evidence>
<feature type="binding site" evidence="18">
    <location>
        <position position="122"/>
    </location>
    <ligand>
        <name>K(+)</name>
        <dbReference type="ChEBI" id="CHEBI:29103"/>
    </ligand>
</feature>
<dbReference type="GO" id="GO:0052856">
    <property type="term" value="F:NAD(P)HX epimerase activity"/>
    <property type="evidence" value="ECO:0007669"/>
    <property type="project" value="UniProtKB-UniRule"/>
</dbReference>
<evidence type="ECO:0000256" key="8">
    <source>
        <dbReference type="ARBA" id="ARBA00022857"/>
    </source>
</evidence>
<comment type="similarity">
    <text evidence="17">Belongs to the NnrD/CARKD family.</text>
</comment>
<dbReference type="CDD" id="cd01171">
    <property type="entry name" value="YXKO-related"/>
    <property type="match status" value="1"/>
</dbReference>
<dbReference type="InterPro" id="IPR017953">
    <property type="entry name" value="Carbohydrate_kinase_pred_CS"/>
</dbReference>
<comment type="similarity">
    <text evidence="4 19">In the C-terminal section; belongs to the NnrD/CARKD family.</text>
</comment>
<dbReference type="GO" id="GO:0046496">
    <property type="term" value="P:nicotinamide nucleotide metabolic process"/>
    <property type="evidence" value="ECO:0007669"/>
    <property type="project" value="UniProtKB-UniRule"/>
</dbReference>
<dbReference type="GO" id="GO:0005524">
    <property type="term" value="F:ATP binding"/>
    <property type="evidence" value="ECO:0007669"/>
    <property type="project" value="UniProtKB-UniRule"/>
</dbReference>
<keyword evidence="13" id="KW-0511">Multifunctional enzyme</keyword>
<sequence length="492" mass="50383">MHSELETIVVTPEEMAGIDRAAIASGIDGYGLMEKAGQAVAAAALRLFPGCRRFVVLAGPGNNGGDGYVAARVLSDSGCPVDLYGLGEPAPGGDADCARQRYAGPTLTLGDYTPSSGDVVIDALFGAGLSRDLDASVCALIDRVNSLAVPVVAVDLPSGVDGRTGQVRGAAFQAQHTVTFMCRKPGHLLMPGRALCGDFEIFDIGIPGRIVSAASHHLRVNGPAIWRMSLPQADPSAHKYGHGHLAVFSGGPMSTGAARLSAAAGLRAGAGLVTLLSPAPATEVNAAQLTAVMLRQVDDIADLEALLGDPRLSAFVLGPAFGDFEKARAYVTALRGRPLVLDADGITAFRDRPEALFEIYAGGDGDLVLTPHDGEFARLFPDIAADPGLSKVERARKAAAHSHAAVVLKGADTVIAAPDGRALINANAPPWLATAGSGDVLAGIIGAHLAQGMPAFEAAAAGVWRHGEAGRRAGAGATAEDLITVLNGFDQI</sequence>
<evidence type="ECO:0000256" key="15">
    <source>
        <dbReference type="ARBA" id="ARBA00048238"/>
    </source>
</evidence>
<dbReference type="Pfam" id="PF03853">
    <property type="entry name" value="YjeF_N"/>
    <property type="match status" value="1"/>
</dbReference>
<dbReference type="InterPro" id="IPR000631">
    <property type="entry name" value="CARKD"/>
</dbReference>
<dbReference type="PROSITE" id="PS51385">
    <property type="entry name" value="YJEF_N"/>
    <property type="match status" value="1"/>
</dbReference>
<evidence type="ECO:0000256" key="19">
    <source>
        <dbReference type="PIRNR" id="PIRNR017184"/>
    </source>
</evidence>
<dbReference type="GO" id="GO:0046872">
    <property type="term" value="F:metal ion binding"/>
    <property type="evidence" value="ECO:0007669"/>
    <property type="project" value="UniProtKB-UniRule"/>
</dbReference>
<evidence type="ECO:0000256" key="12">
    <source>
        <dbReference type="ARBA" id="ARBA00023239"/>
    </source>
</evidence>
<evidence type="ECO:0000256" key="6">
    <source>
        <dbReference type="ARBA" id="ARBA00022741"/>
    </source>
</evidence>
<keyword evidence="6 17" id="KW-0547">Nucleotide-binding</keyword>
<dbReference type="RefSeq" id="WP_183797715.1">
    <property type="nucleotide sequence ID" value="NZ_JACIEE010000001.1"/>
</dbReference>
<comment type="cofactor">
    <cofactor evidence="17">
        <name>Mg(2+)</name>
        <dbReference type="ChEBI" id="CHEBI:18420"/>
    </cofactor>
</comment>
<evidence type="ECO:0000256" key="10">
    <source>
        <dbReference type="ARBA" id="ARBA00023027"/>
    </source>
</evidence>
<dbReference type="SUPFAM" id="SSF53613">
    <property type="entry name" value="Ribokinase-like"/>
    <property type="match status" value="1"/>
</dbReference>
<dbReference type="InterPro" id="IPR004443">
    <property type="entry name" value="YjeF_N_dom"/>
</dbReference>
<comment type="similarity">
    <text evidence="18">Belongs to the NnrE/AIBP family.</text>
</comment>
<dbReference type="Gene3D" id="3.40.1190.20">
    <property type="match status" value="1"/>
</dbReference>
<comment type="function">
    <text evidence="17">Catalyzes the dehydration of the S-form of NAD(P)HX at the expense of ADP, which is converted to AMP. Together with NAD(P)HX epimerase, which catalyzes the epimerization of the S- and R-forms, the enzyme allows the repair of both epimers of NAD(P)HX, a damaged form of NAD(P)H that is a result of enzymatic or heat-dependent hydration.</text>
</comment>
<evidence type="ECO:0000256" key="11">
    <source>
        <dbReference type="ARBA" id="ARBA00023235"/>
    </source>
</evidence>
<comment type="catalytic activity">
    <reaction evidence="2 18 19">
        <text>(6R)-NADPHX = (6S)-NADPHX</text>
        <dbReference type="Rhea" id="RHEA:32227"/>
        <dbReference type="ChEBI" id="CHEBI:64076"/>
        <dbReference type="ChEBI" id="CHEBI:64077"/>
        <dbReference type="EC" id="5.1.99.6"/>
    </reaction>
</comment>
<evidence type="ECO:0000256" key="1">
    <source>
        <dbReference type="ARBA" id="ARBA00000013"/>
    </source>
</evidence>
<comment type="similarity">
    <text evidence="3 19">In the N-terminal section; belongs to the NnrE/AIBP family.</text>
</comment>
<dbReference type="PANTHER" id="PTHR12592:SF0">
    <property type="entry name" value="ATP-DEPENDENT (S)-NAD(P)H-HYDRATE DEHYDRATASE"/>
    <property type="match status" value="1"/>
</dbReference>
<evidence type="ECO:0000256" key="9">
    <source>
        <dbReference type="ARBA" id="ARBA00022958"/>
    </source>
</evidence>
<feature type="binding site" evidence="18">
    <location>
        <position position="158"/>
    </location>
    <ligand>
        <name>K(+)</name>
        <dbReference type="ChEBI" id="CHEBI:29103"/>
    </ligand>
</feature>
<dbReference type="InterPro" id="IPR030677">
    <property type="entry name" value="Nnr"/>
</dbReference>
<dbReference type="Pfam" id="PF01256">
    <property type="entry name" value="Carb_kinase"/>
    <property type="match status" value="1"/>
</dbReference>
<evidence type="ECO:0000256" key="16">
    <source>
        <dbReference type="ARBA" id="ARBA00049209"/>
    </source>
</evidence>
<dbReference type="EMBL" id="JACIEE010000001">
    <property type="protein sequence ID" value="MBB3974885.1"/>
    <property type="molecule type" value="Genomic_DNA"/>
</dbReference>
<dbReference type="InterPro" id="IPR029056">
    <property type="entry name" value="Ribokinase-like"/>
</dbReference>
<reference evidence="22 23" key="1">
    <citation type="submission" date="2020-08" db="EMBL/GenBank/DDBJ databases">
        <title>Genomic Encyclopedia of Type Strains, Phase IV (KMG-IV): sequencing the most valuable type-strain genomes for metagenomic binning, comparative biology and taxonomic classification.</title>
        <authorList>
            <person name="Goeker M."/>
        </authorList>
    </citation>
    <scope>NUCLEOTIDE SEQUENCE [LARGE SCALE GENOMIC DNA]</scope>
    <source>
        <strain evidence="22 23">DSM 100211</strain>
    </source>
</reference>
<evidence type="ECO:0000256" key="7">
    <source>
        <dbReference type="ARBA" id="ARBA00022840"/>
    </source>
</evidence>
<dbReference type="AlphaFoldDB" id="A0A7W6GH06"/>
<keyword evidence="23" id="KW-1185">Reference proteome</keyword>
<keyword evidence="10 17" id="KW-0520">NAD</keyword>
<keyword evidence="11 18" id="KW-0413">Isomerase</keyword>
<evidence type="ECO:0000313" key="23">
    <source>
        <dbReference type="Proteomes" id="UP000574761"/>
    </source>
</evidence>
<keyword evidence="9 18" id="KW-0630">Potassium</keyword>
<dbReference type="HAMAP" id="MF_01965">
    <property type="entry name" value="NADHX_dehydratase"/>
    <property type="match status" value="1"/>
</dbReference>
<accession>A0A7W6GH06</accession>
<evidence type="ECO:0000256" key="4">
    <source>
        <dbReference type="ARBA" id="ARBA00009524"/>
    </source>
</evidence>
<dbReference type="PANTHER" id="PTHR12592">
    <property type="entry name" value="ATP-DEPENDENT (S)-NAD(P)H-HYDRATE DEHYDRATASE FAMILY MEMBER"/>
    <property type="match status" value="1"/>
</dbReference>
<evidence type="ECO:0000256" key="5">
    <source>
        <dbReference type="ARBA" id="ARBA00022723"/>
    </source>
</evidence>
<dbReference type="SUPFAM" id="SSF64153">
    <property type="entry name" value="YjeF N-terminal domain-like"/>
    <property type="match status" value="1"/>
</dbReference>
<comment type="caution">
    <text evidence="22">The sequence shown here is derived from an EMBL/GenBank/DDBJ whole genome shotgun (WGS) entry which is preliminary data.</text>
</comment>
<comment type="catalytic activity">
    <reaction evidence="16 17 19">
        <text>(6S)-NADPHX + ADP = AMP + phosphate + NADPH + H(+)</text>
        <dbReference type="Rhea" id="RHEA:32235"/>
        <dbReference type="ChEBI" id="CHEBI:15378"/>
        <dbReference type="ChEBI" id="CHEBI:43474"/>
        <dbReference type="ChEBI" id="CHEBI:57783"/>
        <dbReference type="ChEBI" id="CHEBI:64076"/>
        <dbReference type="ChEBI" id="CHEBI:456215"/>
        <dbReference type="ChEBI" id="CHEBI:456216"/>
        <dbReference type="EC" id="4.2.1.136"/>
    </reaction>
</comment>
<dbReference type="GO" id="GO:0052855">
    <property type="term" value="F:ADP-dependent NAD(P)H-hydrate dehydratase activity"/>
    <property type="evidence" value="ECO:0007669"/>
    <property type="project" value="UniProtKB-UniRule"/>
</dbReference>
<gene>
    <name evidence="17" type="primary">nnrD</name>
    <name evidence="18" type="synonym">nnrE</name>
    <name evidence="22" type="ORF">GGQ64_000061</name>
</gene>
<feature type="domain" description="YjeF N-terminal" evidence="21">
    <location>
        <begin position="15"/>
        <end position="212"/>
    </location>
</feature>
<protein>
    <recommendedName>
        <fullName evidence="19">Bifunctional NAD(P)H-hydrate repair enzyme</fullName>
    </recommendedName>
    <alternativeName>
        <fullName evidence="19">Nicotinamide nucleotide repair protein</fullName>
    </alternativeName>
    <domain>
        <recommendedName>
            <fullName evidence="19">ADP-dependent (S)-NAD(P)H-hydrate dehydratase</fullName>
            <ecNumber evidence="19">4.2.1.136</ecNumber>
        </recommendedName>
        <alternativeName>
            <fullName evidence="19">ADP-dependent NAD(P)HX dehydratase</fullName>
        </alternativeName>
    </domain>
    <domain>
        <recommendedName>
            <fullName evidence="19">NAD(P)H-hydrate epimerase</fullName>
            <ecNumber evidence="19">5.1.99.6</ecNumber>
        </recommendedName>
    </domain>
</protein>
<dbReference type="Proteomes" id="UP000574761">
    <property type="component" value="Unassembled WGS sequence"/>
</dbReference>
<evidence type="ECO:0000259" key="20">
    <source>
        <dbReference type="PROSITE" id="PS51383"/>
    </source>
</evidence>
<evidence type="ECO:0000256" key="17">
    <source>
        <dbReference type="HAMAP-Rule" id="MF_01965"/>
    </source>
</evidence>
<keyword evidence="5 18" id="KW-0479">Metal-binding</keyword>
<comment type="catalytic activity">
    <reaction evidence="1 18 19">
        <text>(6R)-NADHX = (6S)-NADHX</text>
        <dbReference type="Rhea" id="RHEA:32215"/>
        <dbReference type="ChEBI" id="CHEBI:64074"/>
        <dbReference type="ChEBI" id="CHEBI:64075"/>
        <dbReference type="EC" id="5.1.99.6"/>
    </reaction>
</comment>
<dbReference type="PROSITE" id="PS01050">
    <property type="entry name" value="YJEF_C_2"/>
    <property type="match status" value="1"/>
</dbReference>
<feature type="domain" description="YjeF C-terminal" evidence="20">
    <location>
        <begin position="222"/>
        <end position="492"/>
    </location>
</feature>
<feature type="binding site" evidence="18">
    <location>
        <begin position="62"/>
        <end position="66"/>
    </location>
    <ligand>
        <name>(6S)-NADPHX</name>
        <dbReference type="ChEBI" id="CHEBI:64076"/>
    </ligand>
</feature>
<keyword evidence="7 17" id="KW-0067">ATP-binding</keyword>
<evidence type="ECO:0000256" key="2">
    <source>
        <dbReference type="ARBA" id="ARBA00000909"/>
    </source>
</evidence>
<comment type="function">
    <text evidence="18">Catalyzes the epimerization of the S- and R-forms of NAD(P)HX, a damaged form of NAD(P)H that is a result of enzymatic or heat-dependent hydration. This is a prerequisite for the S-specific NAD(P)H-hydrate dehydratase to allow the repair of both epimers of NAD(P)HX.</text>
</comment>
<comment type="subunit">
    <text evidence="17">Homotetramer.</text>
</comment>
<dbReference type="Gene3D" id="3.40.50.10260">
    <property type="entry name" value="YjeF N-terminal domain"/>
    <property type="match status" value="1"/>
</dbReference>
<dbReference type="HAMAP" id="MF_01966">
    <property type="entry name" value="NADHX_epimerase"/>
    <property type="match status" value="1"/>
</dbReference>
<dbReference type="EC" id="5.1.99.6" evidence="19"/>
<proteinExistence type="inferred from homology"/>
<feature type="binding site" evidence="18">
    <location>
        <begin position="126"/>
        <end position="132"/>
    </location>
    <ligand>
        <name>(6S)-NADPHX</name>
        <dbReference type="ChEBI" id="CHEBI:64076"/>
    </ligand>
</feature>
<dbReference type="PIRSF" id="PIRSF017184">
    <property type="entry name" value="Nnr"/>
    <property type="match status" value="1"/>
</dbReference>
<dbReference type="InterPro" id="IPR036652">
    <property type="entry name" value="YjeF_N_dom_sf"/>
</dbReference>
<comment type="cofactor">
    <cofactor evidence="18 19">
        <name>K(+)</name>
        <dbReference type="ChEBI" id="CHEBI:29103"/>
    </cofactor>
    <text evidence="18 19">Binds 1 potassium ion per subunit.</text>
</comment>